<proteinExistence type="predicted"/>
<gene>
    <name evidence="1" type="ORF">CIRG_08444</name>
</gene>
<dbReference type="Proteomes" id="UP000054565">
    <property type="component" value="Unassembled WGS sequence"/>
</dbReference>
<evidence type="ECO:0000313" key="1">
    <source>
        <dbReference type="EMBL" id="KMP08763.1"/>
    </source>
</evidence>
<name>A0A0J6YP77_COCIT</name>
<accession>A0A0J6YP77</accession>
<dbReference type="AlphaFoldDB" id="A0A0J6YP77"/>
<organism evidence="1 2">
    <name type="scientific">Coccidioides immitis RMSCC 2394</name>
    <dbReference type="NCBI Taxonomy" id="404692"/>
    <lineage>
        <taxon>Eukaryota</taxon>
        <taxon>Fungi</taxon>
        <taxon>Dikarya</taxon>
        <taxon>Ascomycota</taxon>
        <taxon>Pezizomycotina</taxon>
        <taxon>Eurotiomycetes</taxon>
        <taxon>Eurotiomycetidae</taxon>
        <taxon>Onygenales</taxon>
        <taxon>Onygenaceae</taxon>
        <taxon>Coccidioides</taxon>
    </lineage>
</organism>
<sequence length="118" mass="13204">MSKGPGDGANLPPEECGGGLRRVILVVRSAGEARMRWESSWEKRTGDDSLLDELLVNLSRKPTVIGQLPSTPDHEHPQKAIKRASRLISRWTGERFTMYDTNAEAAAHSRQIDRQKLL</sequence>
<reference evidence="2" key="1">
    <citation type="journal article" date="2010" name="Genome Res.">
        <title>Population genomic sequencing of Coccidioides fungi reveals recent hybridization and transposon control.</title>
        <authorList>
            <person name="Neafsey D.E."/>
            <person name="Barker B.M."/>
            <person name="Sharpton T.J."/>
            <person name="Stajich J.E."/>
            <person name="Park D.J."/>
            <person name="Whiston E."/>
            <person name="Hung C.-Y."/>
            <person name="McMahan C."/>
            <person name="White J."/>
            <person name="Sykes S."/>
            <person name="Heiman D."/>
            <person name="Young S."/>
            <person name="Zeng Q."/>
            <person name="Abouelleil A."/>
            <person name="Aftuck L."/>
            <person name="Bessette D."/>
            <person name="Brown A."/>
            <person name="FitzGerald M."/>
            <person name="Lui A."/>
            <person name="Macdonald J.P."/>
            <person name="Priest M."/>
            <person name="Orbach M.J."/>
            <person name="Galgiani J.N."/>
            <person name="Kirkland T.N."/>
            <person name="Cole G.T."/>
            <person name="Birren B.W."/>
            <person name="Henn M.R."/>
            <person name="Taylor J.W."/>
            <person name="Rounsley S.D."/>
        </authorList>
    </citation>
    <scope>NUCLEOTIDE SEQUENCE [LARGE SCALE GENOMIC DNA]</scope>
    <source>
        <strain evidence="2">RMSCC 2394</strain>
    </source>
</reference>
<evidence type="ECO:0000313" key="2">
    <source>
        <dbReference type="Proteomes" id="UP000054565"/>
    </source>
</evidence>
<protein>
    <submittedName>
        <fullName evidence="1">Uncharacterized protein</fullName>
    </submittedName>
</protein>
<dbReference type="EMBL" id="DS028098">
    <property type="protein sequence ID" value="KMP08763.1"/>
    <property type="molecule type" value="Genomic_DNA"/>
</dbReference>